<name>A0A826HJU7_LACPA</name>
<dbReference type="PANTHER" id="PTHR32502">
    <property type="entry name" value="N-ACETYLGALACTOSAMINE PERMEASE II COMPONENT-RELATED"/>
    <property type="match status" value="1"/>
</dbReference>
<gene>
    <name evidence="10" type="ORF">LBPG_01358</name>
</gene>
<dbReference type="AlphaFoldDB" id="A0A826HJU7"/>
<evidence type="ECO:0000256" key="1">
    <source>
        <dbReference type="ARBA" id="ARBA00004651"/>
    </source>
</evidence>
<feature type="transmembrane region" description="Helical" evidence="9">
    <location>
        <begin position="471"/>
        <end position="491"/>
    </location>
</feature>
<evidence type="ECO:0000256" key="6">
    <source>
        <dbReference type="ARBA" id="ARBA00022692"/>
    </source>
</evidence>
<dbReference type="PANTHER" id="PTHR32502:SF5">
    <property type="entry name" value="N-ACETYLGALACTOSAMINE PERMEASE IID COMPONENT-RELATED"/>
    <property type="match status" value="1"/>
</dbReference>
<feature type="transmembrane region" description="Helical" evidence="9">
    <location>
        <begin position="511"/>
        <end position="532"/>
    </location>
</feature>
<evidence type="ECO:0000256" key="5">
    <source>
        <dbReference type="ARBA" id="ARBA00022683"/>
    </source>
</evidence>
<protein>
    <submittedName>
        <fullName evidence="10">PTS system mannose-specific IICD component</fullName>
    </submittedName>
</protein>
<evidence type="ECO:0000256" key="4">
    <source>
        <dbReference type="ARBA" id="ARBA00022597"/>
    </source>
</evidence>
<keyword evidence="4" id="KW-0762">Sugar transport</keyword>
<dbReference type="EMBL" id="CP002391">
    <property type="protein sequence ID" value="EEQ65909.1"/>
    <property type="molecule type" value="Genomic_DNA"/>
</dbReference>
<dbReference type="InterPro" id="IPR004704">
    <property type="entry name" value="PTS_IID_man"/>
</dbReference>
<keyword evidence="8 9" id="KW-0472">Membrane</keyword>
<feature type="transmembrane region" description="Helical" evidence="9">
    <location>
        <begin position="179"/>
        <end position="200"/>
    </location>
</feature>
<dbReference type="Pfam" id="PF03609">
    <property type="entry name" value="EII-Sor"/>
    <property type="match status" value="1"/>
</dbReference>
<accession>A0A826HJU7</accession>
<feature type="transmembrane region" description="Helical" evidence="9">
    <location>
        <begin position="426"/>
        <end position="450"/>
    </location>
</feature>
<proteinExistence type="predicted"/>
<keyword evidence="3" id="KW-1003">Cell membrane</keyword>
<feature type="transmembrane region" description="Helical" evidence="9">
    <location>
        <begin position="207"/>
        <end position="238"/>
    </location>
</feature>
<evidence type="ECO:0000313" key="11">
    <source>
        <dbReference type="Proteomes" id="UP000015927"/>
    </source>
</evidence>
<feature type="transmembrane region" description="Helical" evidence="9">
    <location>
        <begin position="39"/>
        <end position="61"/>
    </location>
</feature>
<dbReference type="InterPro" id="IPR004700">
    <property type="entry name" value="PTS_IIC_man"/>
</dbReference>
<dbReference type="GeneID" id="57091353"/>
<evidence type="ECO:0000256" key="8">
    <source>
        <dbReference type="ARBA" id="ARBA00023136"/>
    </source>
</evidence>
<keyword evidence="5" id="KW-0598">Phosphotransferase system</keyword>
<evidence type="ECO:0000256" key="2">
    <source>
        <dbReference type="ARBA" id="ARBA00022448"/>
    </source>
</evidence>
<dbReference type="GO" id="GO:0009401">
    <property type="term" value="P:phosphoenolpyruvate-dependent sugar phosphotransferase system"/>
    <property type="evidence" value="ECO:0007669"/>
    <property type="project" value="UniProtKB-KW"/>
</dbReference>
<feature type="transmembrane region" description="Helical" evidence="9">
    <location>
        <begin position="96"/>
        <end position="118"/>
    </location>
</feature>
<dbReference type="Pfam" id="PF03613">
    <property type="entry name" value="EIID-AGA"/>
    <property type="match status" value="1"/>
</dbReference>
<dbReference type="PROSITE" id="PS51108">
    <property type="entry name" value="PTS_EIID"/>
    <property type="match status" value="1"/>
</dbReference>
<evidence type="ECO:0000256" key="3">
    <source>
        <dbReference type="ARBA" id="ARBA00022475"/>
    </source>
</evidence>
<feature type="transmembrane region" description="Helical" evidence="9">
    <location>
        <begin position="539"/>
        <end position="562"/>
    </location>
</feature>
<dbReference type="RefSeq" id="WP_003571807.1">
    <property type="nucleotide sequence ID" value="NC_022112.1"/>
</dbReference>
<organism evidence="10 11">
    <name type="scientific">Lacticaseibacillus paracasei subsp. paracasei 8700:2</name>
    <dbReference type="NCBI Taxonomy" id="537973"/>
    <lineage>
        <taxon>Bacteria</taxon>
        <taxon>Bacillati</taxon>
        <taxon>Bacillota</taxon>
        <taxon>Bacilli</taxon>
        <taxon>Lactobacillales</taxon>
        <taxon>Lactobacillaceae</taxon>
        <taxon>Lacticaseibacillus</taxon>
    </lineage>
</organism>
<keyword evidence="2" id="KW-0813">Transport</keyword>
<feature type="transmembrane region" description="Helical" evidence="9">
    <location>
        <begin position="139"/>
        <end position="159"/>
    </location>
</feature>
<dbReference type="InterPro" id="IPR050303">
    <property type="entry name" value="GatZ_KbaZ_carbometab"/>
</dbReference>
<evidence type="ECO:0000256" key="9">
    <source>
        <dbReference type="SAM" id="Phobius"/>
    </source>
</evidence>
<comment type="subcellular location">
    <subcellularLocation>
        <location evidence="1">Cell membrane</location>
        <topology evidence="1">Multi-pass membrane protein</topology>
    </subcellularLocation>
</comment>
<keyword evidence="6 9" id="KW-0812">Transmembrane</keyword>
<dbReference type="PROSITE" id="PS51106">
    <property type="entry name" value="PTS_EIIC_TYPE_4"/>
    <property type="match status" value="1"/>
</dbReference>
<sequence length="564" mass="60905">MVISAILVALLATMGQWWFFGPITKCLVYPLTTGVLVGLFMGDPMTGMLAGANIQLIYLGYISAGGTMPSNTIVAGIFGTAMTILSGANPTMAVTFAIPFSMFGLLLNNIYMTVNAAWIHQADRLLDKGNIRGVRLMNFVPSFVIAAILYGVPAFLLVISGQGWAKDLINAVPKSVVSALEVVGGIMPALGIAMLLNYLGKRSLIPWFFAGFFLTVYSGVSLMAISIFSAIIAILLYIRDRNSNNQNKKTANKRKGVRRLSVDQSVEMSTTDGSASMTPSVTPIASVEPKYAKKLSKRTLIQTWLWTTSTEAAYNYERLQALGIANLMITPIRKLYSSKEDQVRELKKYMVFYNSEVFTIGPIVNGIACSMEEARANDADVSAEDINAVRTGLMGPVAGIGDTIMQGILYPILFGIGCSMALDRSYLGPILATVVFELLIFGCGYFMFMTGYKQGKTSLLRILKNGTIDKIINSFSIVGLMVVGAMAATRVTVDTPLAFKIGDGATKLQKVLDSLAPGLIPLSITLGILFLLRKKANTTLIIVLIFIIGIVGYYLGILGFSAKM</sequence>
<reference evidence="10 11" key="1">
    <citation type="submission" date="2010-12" db="EMBL/GenBank/DDBJ databases">
        <title>The Genome Sequence of Lactobacillus paracasei subsp. paracasei strain 8700:2.</title>
        <authorList>
            <consortium name="The Broad Institute Genome Sequencing Platform"/>
            <person name="Ward D."/>
            <person name="Earl A."/>
            <person name="Feldgarden M."/>
            <person name="Young S.K."/>
            <person name="Gargeya S."/>
            <person name="Zeng Q."/>
            <person name="Alvarado L."/>
            <person name="Berlin A."/>
            <person name="Bochicchio J."/>
            <person name="Chapman S.B."/>
            <person name="Chen Z."/>
            <person name="Freedman E."/>
            <person name="Gellesch M."/>
            <person name="Goldberg J."/>
            <person name="Griggs A."/>
            <person name="Gujja S."/>
            <person name="Heilman E."/>
            <person name="Heiman D."/>
            <person name="Howarth C."/>
            <person name="Mehta T."/>
            <person name="Neiman D."/>
            <person name="Pearson M."/>
            <person name="Roberts A."/>
            <person name="Saif S."/>
            <person name="Shea T."/>
            <person name="Shenoy N."/>
            <person name="Sisk P."/>
            <person name="Stolte C."/>
            <person name="Sykes S."/>
            <person name="White J."/>
            <person name="Yandava C."/>
            <person name="Saulnier D."/>
            <person name="Haas B."/>
            <person name="Nusbaum C."/>
            <person name="Birren B."/>
        </authorList>
    </citation>
    <scope>NUCLEOTIDE SEQUENCE [LARGE SCALE GENOMIC DNA]</scope>
    <source>
        <strain evidence="10 11">8700:2</strain>
    </source>
</reference>
<evidence type="ECO:0000256" key="7">
    <source>
        <dbReference type="ARBA" id="ARBA00022989"/>
    </source>
</evidence>
<dbReference type="Proteomes" id="UP000015927">
    <property type="component" value="Chromosome"/>
</dbReference>
<dbReference type="KEGG" id="lpi:LBPG_01358"/>
<evidence type="ECO:0000313" key="10">
    <source>
        <dbReference type="EMBL" id="EEQ65909.1"/>
    </source>
</evidence>
<keyword evidence="7 9" id="KW-1133">Transmembrane helix</keyword>
<dbReference type="GO" id="GO:0005886">
    <property type="term" value="C:plasma membrane"/>
    <property type="evidence" value="ECO:0007669"/>
    <property type="project" value="UniProtKB-SubCell"/>
</dbReference>